<evidence type="ECO:0000259" key="11">
    <source>
        <dbReference type="PROSITE" id="PS50994"/>
    </source>
</evidence>
<keyword evidence="3" id="KW-0808">Transferase</keyword>
<organism evidence="12">
    <name type="scientific">Ixodes ricinus</name>
    <name type="common">Common tick</name>
    <name type="synonym">Acarus ricinus</name>
    <dbReference type="NCBI Taxonomy" id="34613"/>
    <lineage>
        <taxon>Eukaryota</taxon>
        <taxon>Metazoa</taxon>
        <taxon>Ecdysozoa</taxon>
        <taxon>Arthropoda</taxon>
        <taxon>Chelicerata</taxon>
        <taxon>Arachnida</taxon>
        <taxon>Acari</taxon>
        <taxon>Parasitiformes</taxon>
        <taxon>Ixodida</taxon>
        <taxon>Ixodoidea</taxon>
        <taxon>Ixodidae</taxon>
        <taxon>Ixodinae</taxon>
        <taxon>Ixodes</taxon>
    </lineage>
</organism>
<evidence type="ECO:0000256" key="4">
    <source>
        <dbReference type="ARBA" id="ARBA00022695"/>
    </source>
</evidence>
<evidence type="ECO:0000256" key="9">
    <source>
        <dbReference type="SAM" id="MobiDB-lite"/>
    </source>
</evidence>
<dbReference type="InterPro" id="IPR012337">
    <property type="entry name" value="RNaseH-like_sf"/>
</dbReference>
<proteinExistence type="evidence at transcript level"/>
<evidence type="ECO:0000256" key="7">
    <source>
        <dbReference type="ARBA" id="ARBA00022801"/>
    </source>
</evidence>
<dbReference type="GO" id="GO:0003676">
    <property type="term" value="F:nucleic acid binding"/>
    <property type="evidence" value="ECO:0007669"/>
    <property type="project" value="InterPro"/>
</dbReference>
<dbReference type="FunFam" id="3.10.10.10:FF:000002">
    <property type="entry name" value="Retrovirus-related Pol polyprotein from transposon 17.6-like protein"/>
    <property type="match status" value="1"/>
</dbReference>
<evidence type="ECO:0000259" key="10">
    <source>
        <dbReference type="PROSITE" id="PS50878"/>
    </source>
</evidence>
<dbReference type="PROSITE" id="PS50994">
    <property type="entry name" value="INTEGRASE"/>
    <property type="match status" value="1"/>
</dbReference>
<dbReference type="Pfam" id="PF17921">
    <property type="entry name" value="Integrase_H2C2"/>
    <property type="match status" value="1"/>
</dbReference>
<dbReference type="SUPFAM" id="SSF56672">
    <property type="entry name" value="DNA/RNA polymerases"/>
    <property type="match status" value="1"/>
</dbReference>
<evidence type="ECO:0000256" key="1">
    <source>
        <dbReference type="ARBA" id="ARBA00012493"/>
    </source>
</evidence>
<evidence type="ECO:0000256" key="3">
    <source>
        <dbReference type="ARBA" id="ARBA00022679"/>
    </source>
</evidence>
<evidence type="ECO:0000256" key="2">
    <source>
        <dbReference type="ARBA" id="ARBA00022670"/>
    </source>
</evidence>
<dbReference type="Pfam" id="PF00665">
    <property type="entry name" value="rve"/>
    <property type="match status" value="1"/>
</dbReference>
<keyword evidence="4" id="KW-0548">Nucleotidyltransferase</keyword>
<dbReference type="PANTHER" id="PTHR37984:SF5">
    <property type="entry name" value="PROTEIN NYNRIN-LIKE"/>
    <property type="match status" value="1"/>
</dbReference>
<dbReference type="AlphaFoldDB" id="A0A090XDG5"/>
<dbReference type="InterPro" id="IPR043502">
    <property type="entry name" value="DNA/RNA_pol_sf"/>
</dbReference>
<dbReference type="PANTHER" id="PTHR37984">
    <property type="entry name" value="PROTEIN CBG26694"/>
    <property type="match status" value="1"/>
</dbReference>
<feature type="domain" description="Reverse transcriptase" evidence="10">
    <location>
        <begin position="81"/>
        <end position="260"/>
    </location>
</feature>
<keyword evidence="2" id="KW-0645">Protease</keyword>
<dbReference type="InterPro" id="IPR000477">
    <property type="entry name" value="RT_dom"/>
</dbReference>
<dbReference type="InterPro" id="IPR041588">
    <property type="entry name" value="Integrase_H2C2"/>
</dbReference>
<dbReference type="Gene3D" id="3.30.70.270">
    <property type="match status" value="2"/>
</dbReference>
<dbReference type="Gene3D" id="3.30.420.10">
    <property type="entry name" value="Ribonuclease H-like superfamily/Ribonuclease H"/>
    <property type="match status" value="1"/>
</dbReference>
<dbReference type="GO" id="GO:0004519">
    <property type="term" value="F:endonuclease activity"/>
    <property type="evidence" value="ECO:0007669"/>
    <property type="project" value="UniProtKB-KW"/>
</dbReference>
<dbReference type="FunFam" id="3.10.10.10:FF:000007">
    <property type="entry name" value="Retrovirus-related Pol polyprotein from transposon 17.6-like Protein"/>
    <property type="match status" value="1"/>
</dbReference>
<dbReference type="CDD" id="cd01647">
    <property type="entry name" value="RT_LTR"/>
    <property type="match status" value="1"/>
</dbReference>
<dbReference type="InterPro" id="IPR036397">
    <property type="entry name" value="RNaseH_sf"/>
</dbReference>
<dbReference type="GO" id="GO:0015074">
    <property type="term" value="P:DNA integration"/>
    <property type="evidence" value="ECO:0007669"/>
    <property type="project" value="InterPro"/>
</dbReference>
<dbReference type="PROSITE" id="PS50878">
    <property type="entry name" value="RT_POL"/>
    <property type="match status" value="1"/>
</dbReference>
<dbReference type="GO" id="GO:0003964">
    <property type="term" value="F:RNA-directed DNA polymerase activity"/>
    <property type="evidence" value="ECO:0007669"/>
    <property type="project" value="UniProtKB-KW"/>
</dbReference>
<dbReference type="InterPro" id="IPR050951">
    <property type="entry name" value="Retrovirus_Pol_polyprotein"/>
</dbReference>
<dbReference type="Pfam" id="PF17917">
    <property type="entry name" value="RT_RNaseH"/>
    <property type="match status" value="1"/>
</dbReference>
<dbReference type="GO" id="GO:0006508">
    <property type="term" value="P:proteolysis"/>
    <property type="evidence" value="ECO:0007669"/>
    <property type="project" value="UniProtKB-KW"/>
</dbReference>
<dbReference type="Pfam" id="PF00078">
    <property type="entry name" value="RVT_1"/>
    <property type="match status" value="1"/>
</dbReference>
<dbReference type="InterPro" id="IPR043128">
    <property type="entry name" value="Rev_trsase/Diguanyl_cyclase"/>
</dbReference>
<keyword evidence="5" id="KW-0540">Nuclease</keyword>
<sequence>NADGGISEVDVAANLGCAEKNRVHSLLNEYAHLFSQKGCLGRTHLVEHEIDTENARPVRQNPYRNSTYERQVVREQVSDMLQRGVIRESTSPWSSPVVLVRKRDGSWRFCVDYRKVNAVTKRDVHPIPRVDDILDMLQGSRYFTTLDLASGYWQIPVRETDKEKTAFTTGAGLYEFNVLPFGMCNAPATFQRMINKVLASQLWKVCLAYLDDIIVFSRTVDDHLQDLRGIFEALSEAGLRLQPRKCKVAASSVLYLGHVIDGKSVRPDPDNIRAASNFPRPRNVKEVRSFLGVCNYYRRFVKDFARISRPLNDLTRCDVKWSWSQECQNAFEELKQHLTREPVLRLFDPSLPIEVHTDACGYGIGAVLVQRDGTQEYAVGYASRHLNAAEANYSTTEQECLAVVYATRQFRPYLFGVPFTVVTDQSSLTWLMTVKNPNGRLIRWSLLLQEFNIALKHRPGKKNGNADALSRLPYDPAPQEEEELPLLLVEGGDIVQNQRADRFLGPIVGHLERPQNPVVRKVKRAARAFSLVNGILFRRAKGYEAERLALAVPRTMRQEILVSCHDDVTAGHLGIKRTIDKIRQRYFWPRMFADITRYVMSCPDCQTRKTPPLRPAGLLQPLPPAQRPFQRVGMDFLGPLTSSQDGNKYVVVIIDYHTKWVETVATPDATAASAAKAFMQAVVLRHGAPETVLTDRGRHFVSEMMEELFRLLDTNHARTTAYHPQTNGLCERFNRTLADMISKYVSSSHQDWDQFLPYATFAYNSSVHDTTGYSPFFLLYGHEPTLPIDAMLHLQLGHLKTPSNEEVMRRWESAKQIVAERERRAQRNNKERYDQHRRTSRFKPGDLVYIRMPTSKRGRTTKFLHAYHGPFRVVRQTAENDWEVENRKGKLDVVNVNRMKPFVVRDENSERGSSDDSTETDTHDGPTGDHLAIPDIRDEEEFHDAQDAPTQDQACGEPQHSQVSDAVEAPVPVPASVREPVSVPVV</sequence>
<dbReference type="FunFam" id="3.30.70.270:FF:000020">
    <property type="entry name" value="Transposon Tf2-6 polyprotein-like Protein"/>
    <property type="match status" value="1"/>
</dbReference>
<feature type="domain" description="Integrase catalytic" evidence="11">
    <location>
        <begin position="624"/>
        <end position="783"/>
    </location>
</feature>
<feature type="compositionally biased region" description="Basic and acidic residues" evidence="9">
    <location>
        <begin position="903"/>
        <end position="927"/>
    </location>
</feature>
<evidence type="ECO:0000256" key="6">
    <source>
        <dbReference type="ARBA" id="ARBA00022759"/>
    </source>
</evidence>
<evidence type="ECO:0000313" key="12">
    <source>
        <dbReference type="EMBL" id="JAC93950.1"/>
    </source>
</evidence>
<keyword evidence="7" id="KW-0378">Hydrolase</keyword>
<dbReference type="EC" id="2.7.7.49" evidence="1"/>
<dbReference type="GO" id="GO:0042575">
    <property type="term" value="C:DNA polymerase complex"/>
    <property type="evidence" value="ECO:0007669"/>
    <property type="project" value="UniProtKB-ARBA"/>
</dbReference>
<dbReference type="GO" id="GO:0008233">
    <property type="term" value="F:peptidase activity"/>
    <property type="evidence" value="ECO:0007669"/>
    <property type="project" value="UniProtKB-KW"/>
</dbReference>
<evidence type="ECO:0000256" key="5">
    <source>
        <dbReference type="ARBA" id="ARBA00022722"/>
    </source>
</evidence>
<keyword evidence="6" id="KW-0255">Endonuclease</keyword>
<dbReference type="SUPFAM" id="SSF53098">
    <property type="entry name" value="Ribonuclease H-like"/>
    <property type="match status" value="1"/>
</dbReference>
<feature type="compositionally biased region" description="Low complexity" evidence="9">
    <location>
        <begin position="963"/>
        <end position="986"/>
    </location>
</feature>
<dbReference type="Gene3D" id="3.10.10.10">
    <property type="entry name" value="HIV Type 1 Reverse Transcriptase, subunit A, domain 1"/>
    <property type="match status" value="1"/>
</dbReference>
<dbReference type="InterPro" id="IPR001584">
    <property type="entry name" value="Integrase_cat-core"/>
</dbReference>
<dbReference type="FunFam" id="1.10.340.70:FF:000001">
    <property type="entry name" value="Retrovirus-related Pol polyprotein from transposon gypsy-like Protein"/>
    <property type="match status" value="1"/>
</dbReference>
<dbReference type="Gene3D" id="1.10.340.70">
    <property type="match status" value="1"/>
</dbReference>
<dbReference type="InterPro" id="IPR041373">
    <property type="entry name" value="RT_RNaseH"/>
</dbReference>
<name>A0A090XDG5_IXORI</name>
<feature type="region of interest" description="Disordered" evidence="9">
    <location>
        <begin position="902"/>
        <end position="986"/>
    </location>
</feature>
<keyword evidence="8" id="KW-0695">RNA-directed DNA polymerase</keyword>
<dbReference type="CDD" id="cd09274">
    <property type="entry name" value="RNase_HI_RT_Ty3"/>
    <property type="match status" value="1"/>
</dbReference>
<reference evidence="12" key="1">
    <citation type="journal article" date="2015" name="PLoS Negl. Trop. Dis.">
        <title>Deep Sequencing Analysis of the Ixodes ricinus Haemocytome.</title>
        <authorList>
            <person name="Kotsyfakis M."/>
            <person name="Kopacek P."/>
            <person name="Franta Z."/>
            <person name="Pedra J.H."/>
            <person name="Ribeiro J.M."/>
        </authorList>
    </citation>
    <scope>NUCLEOTIDE SEQUENCE</scope>
</reference>
<protein>
    <recommendedName>
        <fullName evidence="1">RNA-directed DNA polymerase</fullName>
        <ecNumber evidence="1">2.7.7.49</ecNumber>
    </recommendedName>
</protein>
<dbReference type="EMBL" id="GBIH01000760">
    <property type="protein sequence ID" value="JAC93950.1"/>
    <property type="molecule type" value="mRNA"/>
</dbReference>
<feature type="non-terminal residue" evidence="12">
    <location>
        <position position="1"/>
    </location>
</feature>
<accession>A0A090XDG5</accession>
<dbReference type="FunFam" id="3.30.420.10:FF:000032">
    <property type="entry name" value="Retrovirus-related Pol polyprotein from transposon 297-like Protein"/>
    <property type="match status" value="1"/>
</dbReference>
<evidence type="ECO:0000256" key="8">
    <source>
        <dbReference type="ARBA" id="ARBA00022918"/>
    </source>
</evidence>